<dbReference type="eggNOG" id="ENOG502S18D">
    <property type="taxonomic scope" value="Eukaryota"/>
</dbReference>
<evidence type="ECO:0000313" key="1">
    <source>
        <dbReference type="EMBL" id="EFC45883.1"/>
    </source>
</evidence>
<dbReference type="STRING" id="5762.D2VBC4"/>
<keyword evidence="2" id="KW-1185">Reference proteome</keyword>
<name>D2VBC4_NAEGR</name>
<dbReference type="OMA" id="PEWRRIT"/>
<organism evidence="2">
    <name type="scientific">Naegleria gruberi</name>
    <name type="common">Amoeba</name>
    <dbReference type="NCBI Taxonomy" id="5762"/>
    <lineage>
        <taxon>Eukaryota</taxon>
        <taxon>Discoba</taxon>
        <taxon>Heterolobosea</taxon>
        <taxon>Tetramitia</taxon>
        <taxon>Eutetramitia</taxon>
        <taxon>Vahlkampfiidae</taxon>
        <taxon>Naegleria</taxon>
    </lineage>
</organism>
<accession>D2VBC4</accession>
<evidence type="ECO:0000313" key="2">
    <source>
        <dbReference type="Proteomes" id="UP000006671"/>
    </source>
</evidence>
<gene>
    <name evidence="1" type="ORF">NAEGRDRAFT_56117</name>
</gene>
<dbReference type="AlphaFoldDB" id="D2VBC4"/>
<dbReference type="Proteomes" id="UP000006671">
    <property type="component" value="Unassembled WGS sequence"/>
</dbReference>
<dbReference type="KEGG" id="ngr:NAEGRDRAFT_56117"/>
<dbReference type="OrthoDB" id="428577at2759"/>
<reference evidence="1 2" key="1">
    <citation type="journal article" date="2010" name="Cell">
        <title>The genome of Naegleria gruberi illuminates early eukaryotic versatility.</title>
        <authorList>
            <person name="Fritz-Laylin L.K."/>
            <person name="Prochnik S.E."/>
            <person name="Ginger M.L."/>
            <person name="Dacks J.B."/>
            <person name="Carpenter M.L."/>
            <person name="Field M.C."/>
            <person name="Kuo A."/>
            <person name="Paredez A."/>
            <person name="Chapman J."/>
            <person name="Pham J."/>
            <person name="Shu S."/>
            <person name="Neupane R."/>
            <person name="Cipriano M."/>
            <person name="Mancuso J."/>
            <person name="Tu H."/>
            <person name="Salamov A."/>
            <person name="Lindquist E."/>
            <person name="Shapiro H."/>
            <person name="Lucas S."/>
            <person name="Grigoriev I.V."/>
            <person name="Cande W.Z."/>
            <person name="Fulton C."/>
            <person name="Rokhsar D.S."/>
            <person name="Dawson S.C."/>
        </authorList>
    </citation>
    <scope>NUCLEOTIDE SEQUENCE [LARGE SCALE GENOMIC DNA]</scope>
    <source>
        <strain evidence="1 2">NEG-M</strain>
    </source>
</reference>
<proteinExistence type="predicted"/>
<dbReference type="InParanoid" id="D2VBC4"/>
<dbReference type="VEuPathDB" id="AmoebaDB:NAEGRDRAFT_56117"/>
<dbReference type="EMBL" id="GG738861">
    <property type="protein sequence ID" value="EFC45883.1"/>
    <property type="molecule type" value="Genomic_DNA"/>
</dbReference>
<protein>
    <submittedName>
        <fullName evidence="1">Bacterial integral membrane protein-like protein</fullName>
    </submittedName>
</protein>
<dbReference type="GeneID" id="8850495"/>
<dbReference type="RefSeq" id="XP_002678627.1">
    <property type="nucleotide sequence ID" value="XM_002678581.1"/>
</dbReference>
<sequence length="429" mass="47933">MFTGIPISCPPMHANSTYCPPKFPIEPPSSEPTNKLSIKVVNDSIVFYSAKTSKNELKIKLHRTLRIPDDGKIYPLPPSLGTFPIKRVDDYINKVPESWKQKGGVFVCLHQREAMWMEFENSTNPHALKVAVGKVNALSGEQWDEEIKSRKVQDYCVTPAQKWLDGINNGNGTIKQFIAMPLGQGYTVESQVTGEDKVGGAQIICYNPFSEKAKSMFPEMNETTWSSPKKKHSIIPTKKSIVAYSPPVSQAYPIPTMFSTSSTASIPQMKCCSPAMPRSSLSSLKCEEKRSRSQSSNAQELGLAAGGKMKQDIAKDPYGPSFWDERTKSRVFVHIVNSDMYQQITGEKAPPCPISAKTYSSYKYPWFDHYNENLGTIGESSILSNVKSVKQVDIQKYGYSTQNNQSVKINNVITTKTVWNPNDVRDGDW</sequence>